<proteinExistence type="predicted"/>
<dbReference type="Proteomes" id="UP000184048">
    <property type="component" value="Unassembled WGS sequence"/>
</dbReference>
<sequence>MRVLLSVVLAGCTNATDHVSIQALPAATITNDSLVSFNKDSWGYFLQHLPITEGIILDYKGNAIANQSKQAGIVAFDVGKRDLQQCADALMRLRAEYLFAQERYSAIGFHFTDGQYYSFEDYCTGKRPVARGNTVQFIRSSPVLISHKALRDYLDIVYTWAGTISLYNHLKPAKDFGVGVIIITPGSPGHCCIIVDEKVSGSGERLFKLVEGYTPAQTMYVVSNPFNTSISPWYALKKGTITTSSYQFDDYSLRKFE</sequence>
<dbReference type="Pfam" id="PF16138">
    <property type="entry name" value="DUF4846"/>
    <property type="match status" value="1"/>
</dbReference>
<accession>A0A1M5EPS6</accession>
<evidence type="ECO:0000313" key="2">
    <source>
        <dbReference type="Proteomes" id="UP000184048"/>
    </source>
</evidence>
<protein>
    <recommendedName>
        <fullName evidence="3">DUF4846 domain-containing protein</fullName>
    </recommendedName>
</protein>
<organism evidence="1 2">
    <name type="scientific">Flavisolibacter ginsengisoli DSM 18119</name>
    <dbReference type="NCBI Taxonomy" id="1121884"/>
    <lineage>
        <taxon>Bacteria</taxon>
        <taxon>Pseudomonadati</taxon>
        <taxon>Bacteroidota</taxon>
        <taxon>Chitinophagia</taxon>
        <taxon>Chitinophagales</taxon>
        <taxon>Chitinophagaceae</taxon>
        <taxon>Flavisolibacter</taxon>
    </lineage>
</organism>
<gene>
    <name evidence="1" type="ORF">SAMN02745131_03591</name>
</gene>
<dbReference type="AlphaFoldDB" id="A0A1M5EPS6"/>
<evidence type="ECO:0000313" key="1">
    <source>
        <dbReference type="EMBL" id="SHF81219.1"/>
    </source>
</evidence>
<reference evidence="1 2" key="1">
    <citation type="submission" date="2016-11" db="EMBL/GenBank/DDBJ databases">
        <authorList>
            <person name="Jaros S."/>
            <person name="Januszkiewicz K."/>
            <person name="Wedrychowicz H."/>
        </authorList>
    </citation>
    <scope>NUCLEOTIDE SEQUENCE [LARGE SCALE GENOMIC DNA]</scope>
    <source>
        <strain evidence="1 2">DSM 18119</strain>
    </source>
</reference>
<keyword evidence="2" id="KW-1185">Reference proteome</keyword>
<dbReference type="OrthoDB" id="5511471at2"/>
<dbReference type="EMBL" id="FQUU01000019">
    <property type="protein sequence ID" value="SHF81219.1"/>
    <property type="molecule type" value="Genomic_DNA"/>
</dbReference>
<evidence type="ECO:0008006" key="3">
    <source>
        <dbReference type="Google" id="ProtNLM"/>
    </source>
</evidence>
<dbReference type="RefSeq" id="WP_072836713.1">
    <property type="nucleotide sequence ID" value="NZ_FQUU01000019.1"/>
</dbReference>
<dbReference type="InterPro" id="IPR032315">
    <property type="entry name" value="DUF4846"/>
</dbReference>
<name>A0A1M5EPS6_9BACT</name>